<dbReference type="PANTHER" id="PTHR47417:SF1">
    <property type="entry name" value="SMR DOMAIN-CONTAINING PROTEIN YPL199C"/>
    <property type="match status" value="1"/>
</dbReference>
<sequence length="83" mass="9201">MERNNIRAAKEIFAHHNPSYDPGTASTLSKCDLHGLYVREAERYTIDHVRACQQAGLAKTIIITGRGKGSKDGDSKLMMDVLQ</sequence>
<dbReference type="SUPFAM" id="SSF160443">
    <property type="entry name" value="SMR domain-like"/>
    <property type="match status" value="1"/>
</dbReference>
<proteinExistence type="predicted"/>
<protein>
    <recommendedName>
        <fullName evidence="1">Smr domain-containing protein</fullName>
    </recommendedName>
</protein>
<keyword evidence="3" id="KW-1185">Reference proteome</keyword>
<dbReference type="OrthoDB" id="3231855at2759"/>
<name>A0A4Y7Q3C3_9AGAM</name>
<dbReference type="VEuPathDB" id="FungiDB:BD410DRAFT_788857"/>
<dbReference type="InterPro" id="IPR036063">
    <property type="entry name" value="Smr_dom_sf"/>
</dbReference>
<dbReference type="Pfam" id="PF01713">
    <property type="entry name" value="Smr"/>
    <property type="match status" value="1"/>
</dbReference>
<evidence type="ECO:0000313" key="2">
    <source>
        <dbReference type="EMBL" id="TDL22154.1"/>
    </source>
</evidence>
<dbReference type="Gene3D" id="3.30.1370.110">
    <property type="match status" value="1"/>
</dbReference>
<accession>A0A4Y7Q3C3</accession>
<gene>
    <name evidence="2" type="ORF">BD410DRAFT_788857</name>
</gene>
<dbReference type="PROSITE" id="PS50828">
    <property type="entry name" value="SMR"/>
    <property type="match status" value="1"/>
</dbReference>
<evidence type="ECO:0000313" key="3">
    <source>
        <dbReference type="Proteomes" id="UP000294933"/>
    </source>
</evidence>
<dbReference type="InterPro" id="IPR053020">
    <property type="entry name" value="Smr_domain_protein"/>
</dbReference>
<dbReference type="InterPro" id="IPR002625">
    <property type="entry name" value="Smr_dom"/>
</dbReference>
<organism evidence="2 3">
    <name type="scientific">Rickenella mellea</name>
    <dbReference type="NCBI Taxonomy" id="50990"/>
    <lineage>
        <taxon>Eukaryota</taxon>
        <taxon>Fungi</taxon>
        <taxon>Dikarya</taxon>
        <taxon>Basidiomycota</taxon>
        <taxon>Agaricomycotina</taxon>
        <taxon>Agaricomycetes</taxon>
        <taxon>Hymenochaetales</taxon>
        <taxon>Rickenellaceae</taxon>
        <taxon>Rickenella</taxon>
    </lineage>
</organism>
<feature type="domain" description="Smr" evidence="1">
    <location>
        <begin position="31"/>
        <end position="83"/>
    </location>
</feature>
<reference evidence="2 3" key="1">
    <citation type="submission" date="2018-06" db="EMBL/GenBank/DDBJ databases">
        <title>A transcriptomic atlas of mushroom development highlights an independent origin of complex multicellularity.</title>
        <authorList>
            <consortium name="DOE Joint Genome Institute"/>
            <person name="Krizsan K."/>
            <person name="Almasi E."/>
            <person name="Merenyi Z."/>
            <person name="Sahu N."/>
            <person name="Viragh M."/>
            <person name="Koszo T."/>
            <person name="Mondo S."/>
            <person name="Kiss B."/>
            <person name="Balint B."/>
            <person name="Kues U."/>
            <person name="Barry K."/>
            <person name="Hegedus J.C."/>
            <person name="Henrissat B."/>
            <person name="Johnson J."/>
            <person name="Lipzen A."/>
            <person name="Ohm R."/>
            <person name="Nagy I."/>
            <person name="Pangilinan J."/>
            <person name="Yan J."/>
            <person name="Xiong Y."/>
            <person name="Grigoriev I.V."/>
            <person name="Hibbett D.S."/>
            <person name="Nagy L.G."/>
        </authorList>
    </citation>
    <scope>NUCLEOTIDE SEQUENCE [LARGE SCALE GENOMIC DNA]</scope>
    <source>
        <strain evidence="2 3">SZMC22713</strain>
    </source>
</reference>
<dbReference type="PANTHER" id="PTHR47417">
    <property type="entry name" value="SMR DOMAIN-CONTAINING PROTEIN YPL199C"/>
    <property type="match status" value="1"/>
</dbReference>
<dbReference type="EMBL" id="ML170176">
    <property type="protein sequence ID" value="TDL22154.1"/>
    <property type="molecule type" value="Genomic_DNA"/>
</dbReference>
<dbReference type="STRING" id="50990.A0A4Y7Q3C3"/>
<evidence type="ECO:0000259" key="1">
    <source>
        <dbReference type="PROSITE" id="PS50828"/>
    </source>
</evidence>
<dbReference type="Proteomes" id="UP000294933">
    <property type="component" value="Unassembled WGS sequence"/>
</dbReference>
<dbReference type="AlphaFoldDB" id="A0A4Y7Q3C3"/>